<dbReference type="Proteomes" id="UP001059971">
    <property type="component" value="Chromosome 1"/>
</dbReference>
<keyword evidence="2" id="KW-1185">Reference proteome</keyword>
<protein>
    <submittedName>
        <fullName evidence="1">Uncharacterized protein</fullName>
    </submittedName>
</protein>
<evidence type="ECO:0000313" key="2">
    <source>
        <dbReference type="Proteomes" id="UP001059971"/>
    </source>
</evidence>
<evidence type="ECO:0000313" key="1">
    <source>
        <dbReference type="EMBL" id="BBF70172.1"/>
    </source>
</evidence>
<proteinExistence type="predicted"/>
<organism evidence="1 2">
    <name type="scientific">Sphingomonas bisphenolicum</name>
    <dbReference type="NCBI Taxonomy" id="296544"/>
    <lineage>
        <taxon>Bacteria</taxon>
        <taxon>Pseudomonadati</taxon>
        <taxon>Pseudomonadota</taxon>
        <taxon>Alphaproteobacteria</taxon>
        <taxon>Sphingomonadales</taxon>
        <taxon>Sphingomonadaceae</taxon>
        <taxon>Sphingomonas</taxon>
    </lineage>
</organism>
<sequence>MTGPFDCSMGSGGQFGLSTAARSWSTLFLVMKAIGWKPEARSTGYSLPVRVSFKSGTGSFMGDLVSNPRFSDQMMGWPIGWSDPARPATGYAAWLQLSRGKLSRLLTGNRRPQPKP</sequence>
<name>A0ABN5WLE9_9SPHN</name>
<gene>
    <name evidence="1" type="ORF">SBA_ch1_23720</name>
</gene>
<accession>A0ABN5WLE9</accession>
<dbReference type="EMBL" id="AP018817">
    <property type="protein sequence ID" value="BBF70172.1"/>
    <property type="molecule type" value="Genomic_DNA"/>
</dbReference>
<reference evidence="1" key="1">
    <citation type="submission" date="2018-07" db="EMBL/GenBank/DDBJ databases">
        <title>Complete genome sequence of Sphingomonas bisphenolicum strain AO1, a bisphenol A degradative bacterium isolated from Japanese farm field.</title>
        <authorList>
            <person name="Murakami M."/>
            <person name="Koh M."/>
            <person name="Koba S."/>
            <person name="Matsumura Y."/>
        </authorList>
    </citation>
    <scope>NUCLEOTIDE SEQUENCE</scope>
    <source>
        <strain evidence="1">AO1</strain>
    </source>
</reference>